<comment type="similarity">
    <text evidence="1">Belongs to the PrpD family.</text>
</comment>
<dbReference type="Pfam" id="PF03972">
    <property type="entry name" value="MmgE_PrpD_N"/>
    <property type="match status" value="1"/>
</dbReference>
<protein>
    <submittedName>
        <fullName evidence="4">2-methylcitrate dehydratase PrpD</fullName>
    </submittedName>
</protein>
<accession>A0A6M8UF26</accession>
<evidence type="ECO:0000313" key="5">
    <source>
        <dbReference type="Proteomes" id="UP000505325"/>
    </source>
</evidence>
<sequence length="444" mass="46713">MSESVSRPTVSQRFARFIGATLTESVPEPVAAFAQERILDTLSTAIAASGLPVPSLASQLIGNTAGPATIIGRRTTVPTVDAAFINALLVNGRTQDDFLCKSHPGAVTLPAALAIADEFGGSGKDLIAAIAVGYEVVGRIYLGGPGMLPKFRATGVAGTLAAAATAARMLRLDETQIVNALGCAAVFASGFGAGFLTGTMEVKLNVGMACRNGVTAALLARAGATASPLAFEGEAGFYHAFAGSTEQVDAATEGLGEHYLIEETIYKEFPICIFIQTPVALTLMLASEHRIEPHKIGRITVTVSDLTYTNPGFTNLPPYASSLKARVSARFCIAAALLGRPINEFSFYENYADAEVLALGERIDLVRDPARDDTVKIEIEHGSERLVIEGSEGATLKPDRDKVVAKYRRLVEPVLGANAAAVEQRVLNLPALGDLRELTALLRG</sequence>
<dbReference type="Proteomes" id="UP000505325">
    <property type="component" value="Chromosome"/>
</dbReference>
<evidence type="ECO:0000259" key="3">
    <source>
        <dbReference type="Pfam" id="PF19305"/>
    </source>
</evidence>
<dbReference type="InterPro" id="IPR045336">
    <property type="entry name" value="MmgE_PrpD_N"/>
</dbReference>
<dbReference type="InterPro" id="IPR042183">
    <property type="entry name" value="MmgE/PrpD_sf_1"/>
</dbReference>
<name>A0A6M8UF26_9GAMM</name>
<dbReference type="InterPro" id="IPR005656">
    <property type="entry name" value="MmgE_PrpD"/>
</dbReference>
<proteinExistence type="inferred from homology"/>
<dbReference type="Pfam" id="PF19305">
    <property type="entry name" value="MmgE_PrpD_C"/>
    <property type="match status" value="1"/>
</dbReference>
<evidence type="ECO:0000259" key="2">
    <source>
        <dbReference type="Pfam" id="PF03972"/>
    </source>
</evidence>
<dbReference type="PANTHER" id="PTHR16943">
    <property type="entry name" value="2-METHYLCITRATE DEHYDRATASE-RELATED"/>
    <property type="match status" value="1"/>
</dbReference>
<dbReference type="KEGG" id="pmak:PMPD1_3492"/>
<dbReference type="AlphaFoldDB" id="A0A6M8UF26"/>
<keyword evidence="5" id="KW-1185">Reference proteome</keyword>
<gene>
    <name evidence="4" type="ORF">PMPD1_3492</name>
</gene>
<feature type="domain" description="MmgE/PrpD C-terminal" evidence="3">
    <location>
        <begin position="269"/>
        <end position="425"/>
    </location>
</feature>
<dbReference type="GO" id="GO:0016829">
    <property type="term" value="F:lyase activity"/>
    <property type="evidence" value="ECO:0007669"/>
    <property type="project" value="InterPro"/>
</dbReference>
<organism evidence="4 5">
    <name type="scientific">Paramixta manurensis</name>
    <dbReference type="NCBI Taxonomy" id="2740817"/>
    <lineage>
        <taxon>Bacteria</taxon>
        <taxon>Pseudomonadati</taxon>
        <taxon>Pseudomonadota</taxon>
        <taxon>Gammaproteobacteria</taxon>
        <taxon>Enterobacterales</taxon>
        <taxon>Erwiniaceae</taxon>
        <taxon>Paramixta</taxon>
    </lineage>
</organism>
<evidence type="ECO:0000313" key="4">
    <source>
        <dbReference type="EMBL" id="QKJ88409.1"/>
    </source>
</evidence>
<reference evidence="4 5" key="1">
    <citation type="submission" date="2020-06" db="EMBL/GenBank/DDBJ databases">
        <title>Genome sequence of Paramixta manurensis strain PD-1.</title>
        <authorList>
            <person name="Lee C.W."/>
            <person name="Kim J."/>
        </authorList>
    </citation>
    <scope>NUCLEOTIDE SEQUENCE [LARGE SCALE GENOMIC DNA]</scope>
    <source>
        <strain evidence="4 5">PD-1</strain>
    </source>
</reference>
<dbReference type="InterPro" id="IPR036148">
    <property type="entry name" value="MmgE/PrpD_sf"/>
</dbReference>
<dbReference type="PANTHER" id="PTHR16943:SF8">
    <property type="entry name" value="2-METHYLCITRATE DEHYDRATASE"/>
    <property type="match status" value="1"/>
</dbReference>
<dbReference type="Gene3D" id="1.10.4100.10">
    <property type="entry name" value="2-methylcitrate dehydratase PrpD"/>
    <property type="match status" value="1"/>
</dbReference>
<dbReference type="RefSeq" id="WP_173635273.1">
    <property type="nucleotide sequence ID" value="NZ_CP054212.1"/>
</dbReference>
<feature type="domain" description="MmgE/PrpD N-terminal" evidence="2">
    <location>
        <begin position="12"/>
        <end position="245"/>
    </location>
</feature>
<dbReference type="SUPFAM" id="SSF103378">
    <property type="entry name" value="2-methylcitrate dehydratase PrpD"/>
    <property type="match status" value="1"/>
</dbReference>
<evidence type="ECO:0000256" key="1">
    <source>
        <dbReference type="ARBA" id="ARBA00006174"/>
    </source>
</evidence>
<dbReference type="InterPro" id="IPR045337">
    <property type="entry name" value="MmgE_PrpD_C"/>
</dbReference>
<dbReference type="EMBL" id="CP054212">
    <property type="protein sequence ID" value="QKJ88409.1"/>
    <property type="molecule type" value="Genomic_DNA"/>
</dbReference>